<keyword evidence="2" id="KW-1185">Reference proteome</keyword>
<proteinExistence type="predicted"/>
<evidence type="ECO:0000313" key="2">
    <source>
        <dbReference type="Proteomes" id="UP000639775"/>
    </source>
</evidence>
<dbReference type="InterPro" id="IPR036291">
    <property type="entry name" value="NAD(P)-bd_dom_sf"/>
</dbReference>
<dbReference type="Gene3D" id="3.90.25.10">
    <property type="entry name" value="UDP-galactose 4-epimerase, domain 1"/>
    <property type="match status" value="1"/>
</dbReference>
<dbReference type="SUPFAM" id="SSF51735">
    <property type="entry name" value="NAD(P)-binding Rossmann-fold domains"/>
    <property type="match status" value="1"/>
</dbReference>
<dbReference type="AlphaFoldDB" id="A0A967BF30"/>
<dbReference type="RefSeq" id="WP_167197797.1">
    <property type="nucleotide sequence ID" value="NZ_JAAORB010000026.1"/>
</dbReference>
<protein>
    <submittedName>
        <fullName evidence="1">Uncharacterized protein</fullName>
    </submittedName>
</protein>
<comment type="caution">
    <text evidence="1">The sequence shown here is derived from an EMBL/GenBank/DDBJ whole genome shotgun (WGS) entry which is preliminary data.</text>
</comment>
<organism evidence="1 2">
    <name type="scientific">Roseovarius gahaiensis</name>
    <dbReference type="NCBI Taxonomy" id="2716691"/>
    <lineage>
        <taxon>Bacteria</taxon>
        <taxon>Pseudomonadati</taxon>
        <taxon>Pseudomonadota</taxon>
        <taxon>Alphaproteobacteria</taxon>
        <taxon>Rhodobacterales</taxon>
        <taxon>Roseobacteraceae</taxon>
        <taxon>Roseovarius</taxon>
    </lineage>
</organism>
<sequence>MTHINVSSGTDVSILELVQMVAAMTWSQSRITTDVLQTRWNHAQASGYVATGRMSWPARIGLEKHILSTYDWFPRHGSGALRAK</sequence>
<dbReference type="EMBL" id="JAAORB010000026">
    <property type="protein sequence ID" value="NHQ75149.1"/>
    <property type="molecule type" value="Genomic_DNA"/>
</dbReference>
<name>A0A967BF30_9RHOB</name>
<gene>
    <name evidence="1" type="ORF">HAT86_11850</name>
</gene>
<evidence type="ECO:0000313" key="1">
    <source>
        <dbReference type="EMBL" id="NHQ75149.1"/>
    </source>
</evidence>
<dbReference type="Gene3D" id="3.40.50.720">
    <property type="entry name" value="NAD(P)-binding Rossmann-like Domain"/>
    <property type="match status" value="1"/>
</dbReference>
<dbReference type="Proteomes" id="UP000639775">
    <property type="component" value="Unassembled WGS sequence"/>
</dbReference>
<reference evidence="1" key="1">
    <citation type="submission" date="2020-03" db="EMBL/GenBank/DDBJ databases">
        <title>Roseovarius gahaiensis sp. nov., isolated from Gahai Saline Lake, China.</title>
        <authorList>
            <person name="Sun X."/>
        </authorList>
    </citation>
    <scope>NUCLEOTIDE SEQUENCE</scope>
    <source>
        <strain evidence="1">GH877</strain>
    </source>
</reference>
<accession>A0A967BF30</accession>